<accession>A0ABQ7I2X3</accession>
<dbReference type="SUPFAM" id="SSF88713">
    <property type="entry name" value="Glycoside hydrolase/deacetylase"/>
    <property type="match status" value="1"/>
</dbReference>
<protein>
    <submittedName>
        <fullName evidence="1">Uncharacterized protein</fullName>
    </submittedName>
</protein>
<dbReference type="InterPro" id="IPR011330">
    <property type="entry name" value="Glyco_hydro/deAcase_b/a-brl"/>
</dbReference>
<dbReference type="Proteomes" id="UP001516464">
    <property type="component" value="Unassembled WGS sequence"/>
</dbReference>
<name>A0ABQ7I2X3_9MICR</name>
<sequence>MGESVINRNGLAVISFDEGPSKNFDKLIELSNDIPIVLYVDPFKIIDPELISRISKDYEVGLAITTYLNENEDSEKVIQKYIDKFILVTGFKPRLARLARCGYDEYSEKMAESKGLIVTRPNLDSQDIEMPNFMDHLEPTIKESDPCTTSLQITFRDRFSESVKALPRVVAILRDNGFQLSCYSNALGVCTELKPEKDTTSSYDSLDASLEVDNKKLNKIEDEIVKNDTKKLKDGNLKDEIIRDNTPKNTISDNISNESSIRDTIPVEIKASNKQTTNHEKPFEIFKILLLFPFILLIN</sequence>
<dbReference type="EMBL" id="SBIQ01000002">
    <property type="protein sequence ID" value="KAF7684749.1"/>
    <property type="molecule type" value="Genomic_DNA"/>
</dbReference>
<reference evidence="1 2" key="1">
    <citation type="submission" date="2019-01" db="EMBL/GenBank/DDBJ databases">
        <title>Genomes sequencing and comparative genomics of infectious freshwater microsporidia, Cucumispora dikerogammari and Thelohania contejeani.</title>
        <authorList>
            <person name="Cormier A."/>
            <person name="Giraud I."/>
            <person name="Wattier R."/>
            <person name="Teixeira M."/>
            <person name="Grandjean F."/>
            <person name="Rigaud T."/>
            <person name="Cordaux R."/>
        </authorList>
    </citation>
    <scope>NUCLEOTIDE SEQUENCE [LARGE SCALE GENOMIC DNA]</scope>
    <source>
        <strain evidence="1">T1</strain>
        <tissue evidence="1">Spores</tissue>
    </source>
</reference>
<gene>
    <name evidence="1" type="ORF">TCON_0046</name>
</gene>
<dbReference type="Gene3D" id="3.20.20.370">
    <property type="entry name" value="Glycoside hydrolase/deacetylase"/>
    <property type="match status" value="1"/>
</dbReference>
<comment type="caution">
    <text evidence="1">The sequence shown here is derived from an EMBL/GenBank/DDBJ whole genome shotgun (WGS) entry which is preliminary data.</text>
</comment>
<evidence type="ECO:0000313" key="1">
    <source>
        <dbReference type="EMBL" id="KAF7684749.1"/>
    </source>
</evidence>
<evidence type="ECO:0000313" key="2">
    <source>
        <dbReference type="Proteomes" id="UP001516464"/>
    </source>
</evidence>
<organism evidence="1 2">
    <name type="scientific">Astathelohania contejeani</name>
    <dbReference type="NCBI Taxonomy" id="164912"/>
    <lineage>
        <taxon>Eukaryota</taxon>
        <taxon>Fungi</taxon>
        <taxon>Fungi incertae sedis</taxon>
        <taxon>Microsporidia</taxon>
        <taxon>Astathelohaniidae</taxon>
        <taxon>Astathelohania</taxon>
    </lineage>
</organism>
<keyword evidence="2" id="KW-1185">Reference proteome</keyword>
<proteinExistence type="predicted"/>